<dbReference type="EC" id="2.6.1.85" evidence="4"/>
<evidence type="ECO:0000313" key="14">
    <source>
        <dbReference type="Proteomes" id="UP000769157"/>
    </source>
</evidence>
<dbReference type="RefSeq" id="XP_046061472.1">
    <property type="nucleotide sequence ID" value="XM_046205537.1"/>
</dbReference>
<evidence type="ECO:0000256" key="8">
    <source>
        <dbReference type="ARBA" id="ARBA00031329"/>
    </source>
</evidence>
<dbReference type="GeneID" id="70236422"/>
<dbReference type="PANTHER" id="PTHR11236">
    <property type="entry name" value="AMINOBENZOATE/ANTHRANILATE SYNTHASE"/>
    <property type="match status" value="1"/>
</dbReference>
<reference evidence="13" key="2">
    <citation type="submission" date="2021-01" db="EMBL/GenBank/DDBJ databases">
        <authorList>
            <person name="Schikora-Tamarit M.A."/>
        </authorList>
    </citation>
    <scope>NUCLEOTIDE SEQUENCE</scope>
    <source>
        <strain evidence="13">CBS6075</strain>
    </source>
</reference>
<dbReference type="SUPFAM" id="SSF56322">
    <property type="entry name" value="ADC synthase"/>
    <property type="match status" value="1"/>
</dbReference>
<keyword evidence="6" id="KW-0289">Folate biosynthesis</keyword>
<keyword evidence="5" id="KW-0808">Transferase</keyword>
<dbReference type="GO" id="GO:0000162">
    <property type="term" value="P:L-tryptophan biosynthetic process"/>
    <property type="evidence" value="ECO:0007669"/>
    <property type="project" value="TreeGrafter"/>
</dbReference>
<comment type="similarity">
    <text evidence="3">In the C-terminal section; belongs to the anthranilate synthase component I family.</text>
</comment>
<dbReference type="InterPro" id="IPR005801">
    <property type="entry name" value="ADC_synthase"/>
</dbReference>
<reference evidence="13" key="1">
    <citation type="journal article" date="2021" name="Open Biol.">
        <title>Shared evolutionary footprints suggest mitochondrial oxidative damage underlies multiple complex I losses in fungi.</title>
        <authorList>
            <person name="Schikora-Tamarit M.A."/>
            <person name="Marcet-Houben M."/>
            <person name="Nosek J."/>
            <person name="Gabaldon T."/>
        </authorList>
    </citation>
    <scope>NUCLEOTIDE SEQUENCE</scope>
    <source>
        <strain evidence="13">CBS6075</strain>
    </source>
</reference>
<comment type="caution">
    <text evidence="13">The sequence shown here is derived from an EMBL/GenBank/DDBJ whole genome shotgun (WGS) entry which is preliminary data.</text>
</comment>
<gene>
    <name evidence="13" type="ORF">OGAPHI_004457</name>
</gene>
<evidence type="ECO:0000313" key="13">
    <source>
        <dbReference type="EMBL" id="KAH3666268.1"/>
    </source>
</evidence>
<dbReference type="Proteomes" id="UP000769157">
    <property type="component" value="Unassembled WGS sequence"/>
</dbReference>
<evidence type="ECO:0000256" key="4">
    <source>
        <dbReference type="ARBA" id="ARBA00013139"/>
    </source>
</evidence>
<dbReference type="PRINTS" id="PR00097">
    <property type="entry name" value="ANTSNTHASEII"/>
</dbReference>
<dbReference type="Gene3D" id="3.60.120.10">
    <property type="entry name" value="Anthranilate synthase"/>
    <property type="match status" value="1"/>
</dbReference>
<dbReference type="NCBIfam" id="TIGR00566">
    <property type="entry name" value="trpG_papA"/>
    <property type="match status" value="1"/>
</dbReference>
<dbReference type="Pfam" id="PF00425">
    <property type="entry name" value="Chorismate_bind"/>
    <property type="match status" value="1"/>
</dbReference>
<protein>
    <recommendedName>
        <fullName evidence="4">aminodeoxychorismate synthase</fullName>
        <ecNumber evidence="4">2.6.1.85</ecNumber>
    </recommendedName>
    <alternativeName>
        <fullName evidence="8">Para-aminobenzoate synthase</fullName>
    </alternativeName>
    <alternativeName>
        <fullName evidence="9">p-aminobenzoic acid synthase</fullName>
    </alternativeName>
</protein>
<evidence type="ECO:0000256" key="9">
    <source>
        <dbReference type="ARBA" id="ARBA00031904"/>
    </source>
</evidence>
<keyword evidence="7" id="KW-0315">Glutamine amidotransferase</keyword>
<dbReference type="GO" id="GO:0008153">
    <property type="term" value="P:4-aminobenzoate biosynthetic process"/>
    <property type="evidence" value="ECO:0007669"/>
    <property type="project" value="TreeGrafter"/>
</dbReference>
<keyword evidence="14" id="KW-1185">Reference proteome</keyword>
<dbReference type="SUPFAM" id="SSF52317">
    <property type="entry name" value="Class I glutamine amidotransferase-like"/>
    <property type="match status" value="1"/>
</dbReference>
<dbReference type="GO" id="GO:0046656">
    <property type="term" value="P:folic acid biosynthetic process"/>
    <property type="evidence" value="ECO:0007669"/>
    <property type="project" value="UniProtKB-KW"/>
</dbReference>
<evidence type="ECO:0000256" key="2">
    <source>
        <dbReference type="ARBA" id="ARBA00005009"/>
    </source>
</evidence>
<dbReference type="PANTHER" id="PTHR11236:SF18">
    <property type="entry name" value="AMINODEOXYCHORISMATE SYNTHASE"/>
    <property type="match status" value="1"/>
</dbReference>
<dbReference type="NCBIfam" id="TIGR01823">
    <property type="entry name" value="PabB-fungal"/>
    <property type="match status" value="1"/>
</dbReference>
<evidence type="ECO:0000259" key="11">
    <source>
        <dbReference type="Pfam" id="PF00425"/>
    </source>
</evidence>
<dbReference type="InterPro" id="IPR029062">
    <property type="entry name" value="Class_I_gatase-like"/>
</dbReference>
<accession>A0A9P8P679</accession>
<dbReference type="PROSITE" id="PS51273">
    <property type="entry name" value="GATASE_TYPE_1"/>
    <property type="match status" value="1"/>
</dbReference>
<dbReference type="Pfam" id="PF04715">
    <property type="entry name" value="Anth_synt_I_N"/>
    <property type="match status" value="1"/>
</dbReference>
<dbReference type="InterPro" id="IPR017926">
    <property type="entry name" value="GATASE"/>
</dbReference>
<evidence type="ECO:0000256" key="6">
    <source>
        <dbReference type="ARBA" id="ARBA00022909"/>
    </source>
</evidence>
<dbReference type="InterPro" id="IPR019999">
    <property type="entry name" value="Anth_synth_I-like"/>
</dbReference>
<feature type="domain" description="Glutamine amidotransferase" evidence="10">
    <location>
        <begin position="4"/>
        <end position="193"/>
    </location>
</feature>
<evidence type="ECO:0000256" key="3">
    <source>
        <dbReference type="ARBA" id="ARBA00005970"/>
    </source>
</evidence>
<evidence type="ECO:0000256" key="5">
    <source>
        <dbReference type="ARBA" id="ARBA00022679"/>
    </source>
</evidence>
<dbReference type="Gene3D" id="3.40.50.880">
    <property type="match status" value="1"/>
</dbReference>
<dbReference type="Pfam" id="PF00117">
    <property type="entry name" value="GATase"/>
    <property type="match status" value="1"/>
</dbReference>
<organism evidence="13 14">
    <name type="scientific">Ogataea philodendri</name>
    <dbReference type="NCBI Taxonomy" id="1378263"/>
    <lineage>
        <taxon>Eukaryota</taxon>
        <taxon>Fungi</taxon>
        <taxon>Dikarya</taxon>
        <taxon>Ascomycota</taxon>
        <taxon>Saccharomycotina</taxon>
        <taxon>Pichiomycetes</taxon>
        <taxon>Pichiales</taxon>
        <taxon>Pichiaceae</taxon>
        <taxon>Ogataea</taxon>
    </lineage>
</organism>
<dbReference type="PRINTS" id="PR00096">
    <property type="entry name" value="GATASE"/>
</dbReference>
<dbReference type="GO" id="GO:0005737">
    <property type="term" value="C:cytoplasm"/>
    <property type="evidence" value="ECO:0007669"/>
    <property type="project" value="TreeGrafter"/>
</dbReference>
<evidence type="ECO:0000256" key="1">
    <source>
        <dbReference type="ARBA" id="ARBA00001000"/>
    </source>
</evidence>
<comment type="catalytic activity">
    <reaction evidence="1">
        <text>chorismate + L-glutamine = 4-amino-4-deoxychorismate + L-glutamate</text>
        <dbReference type="Rhea" id="RHEA:11672"/>
        <dbReference type="ChEBI" id="CHEBI:29748"/>
        <dbReference type="ChEBI" id="CHEBI:29985"/>
        <dbReference type="ChEBI" id="CHEBI:58359"/>
        <dbReference type="ChEBI" id="CHEBI:58406"/>
        <dbReference type="EC" id="2.6.1.85"/>
    </reaction>
</comment>
<dbReference type="EMBL" id="JAEUBE010000295">
    <property type="protein sequence ID" value="KAH3666268.1"/>
    <property type="molecule type" value="Genomic_DNA"/>
</dbReference>
<name>A0A9P8P679_9ASCO</name>
<dbReference type="InterPro" id="IPR006221">
    <property type="entry name" value="TrpG/PapA_dom"/>
</dbReference>
<dbReference type="OrthoDB" id="64220at2759"/>
<feature type="domain" description="Chorismate-utilising enzyme C-terminal" evidence="11">
    <location>
        <begin position="410"/>
        <end position="673"/>
    </location>
</feature>
<proteinExistence type="inferred from homology"/>
<dbReference type="AlphaFoldDB" id="A0A9P8P679"/>
<dbReference type="CDD" id="cd01743">
    <property type="entry name" value="GATase1_Anthranilate_Synthase"/>
    <property type="match status" value="1"/>
</dbReference>
<comment type="pathway">
    <text evidence="2">Cofactor biosynthesis; tetrahydrofolate biosynthesis; 4-aminobenzoate from chorismate: step 1/2.</text>
</comment>
<dbReference type="InterPro" id="IPR015890">
    <property type="entry name" value="Chorismate_C"/>
</dbReference>
<evidence type="ECO:0000259" key="12">
    <source>
        <dbReference type="Pfam" id="PF04715"/>
    </source>
</evidence>
<feature type="domain" description="Anthranilate synthase component I N-terminal" evidence="12">
    <location>
        <begin position="248"/>
        <end position="367"/>
    </location>
</feature>
<dbReference type="InterPro" id="IPR010117">
    <property type="entry name" value="PabB_fungal"/>
</dbReference>
<sequence>MSILLVDSYDSFTYNLRELIERATGCAVFTVHNDSYQLPAEQDNLDRLISSVDAIVVGPGPGNPEQSHDVGIIPHLYSKYTEIPILGICLGFQSLCLVNGCKIRLLHEPVHGQVSKISLQGESSLFAGIESGFDSVRYHSIYVSEITDNIVPLAYSEDGCLMAAQHVTYPHFGVQYHPESICSNMGAEMLSNFGELVQKTGQKRVADKHLLNVQPLILQFSSSKEFDFQFEKVSRKETLSVCEIGDDFLLLNSASVPGKWTIIGFPEPNTSQLITHSQSSGLSVGVWKGASEAVNQDLWPYVSRFMAERKFQPRIDDPELKDCPFMGGFIGFISYEESAPQDVEPITSSPIPDTKLCFTERFVATNENHTFVVSIRPNDDLWIADTTAKLNTLNPSVSASNIPAKIEMPDKQQYVESFNKCQEYLHSGDSYELCLTTQCKIHIDNTISPWEVYKSLVSNNPSPYSCYLDFGDAKLLSSSPERFLSWDDEHCQMRPIKGTVKKDSTMTYEKACKLLKIPKELGENLMIVDLIRHDLYQMLNKVEVTKLMSVEEYHTVYQLVSVIEGDLHGSNYSGIDLLKHSLPPGSMTGAPKKRSVELLHELEHQKPRGLYSGVCGFWSVNNRADWSVVIRSLFNYEDDLCSTASSRCFRCGAGGAITVLSTCEGEWDELVLKLNSVLKVFK</sequence>
<dbReference type="PRINTS" id="PR00099">
    <property type="entry name" value="CPSGATASE"/>
</dbReference>
<dbReference type="InterPro" id="IPR006805">
    <property type="entry name" value="Anth_synth_I_N"/>
</dbReference>
<evidence type="ECO:0000256" key="7">
    <source>
        <dbReference type="ARBA" id="ARBA00022962"/>
    </source>
</evidence>
<evidence type="ECO:0000259" key="10">
    <source>
        <dbReference type="Pfam" id="PF00117"/>
    </source>
</evidence>
<dbReference type="GO" id="GO:0046820">
    <property type="term" value="F:4-amino-4-deoxychorismate synthase activity"/>
    <property type="evidence" value="ECO:0007669"/>
    <property type="project" value="UniProtKB-EC"/>
</dbReference>